<dbReference type="InterPro" id="IPR050816">
    <property type="entry name" value="Flavin-dep_Halogenase_NPB"/>
</dbReference>
<keyword evidence="2" id="KW-0274">FAD</keyword>
<protein>
    <submittedName>
        <fullName evidence="3">Tryptophan halogenase</fullName>
    </submittedName>
</protein>
<dbReference type="OrthoDB" id="7178350at2"/>
<dbReference type="Proteomes" id="UP000006251">
    <property type="component" value="Unassembled WGS sequence"/>
</dbReference>
<dbReference type="AlphaFoldDB" id="K6ZH11"/>
<feature type="binding site" evidence="2">
    <location>
        <begin position="9"/>
        <end position="12"/>
    </location>
    <ligand>
        <name>FAD</name>
        <dbReference type="ChEBI" id="CHEBI:57692"/>
    </ligand>
</feature>
<keyword evidence="2" id="KW-0547">Nucleotide-binding</keyword>
<feature type="binding site" evidence="2">
    <location>
        <position position="345"/>
    </location>
    <ligand>
        <name>FAD</name>
        <dbReference type="ChEBI" id="CHEBI:57692"/>
    </ligand>
</feature>
<dbReference type="Gene3D" id="3.50.50.60">
    <property type="entry name" value="FAD/NAD(P)-binding domain"/>
    <property type="match status" value="1"/>
</dbReference>
<dbReference type="STRING" id="1121922.GCA_000428905_00642"/>
<organism evidence="3 4">
    <name type="scientific">Brumicola pallidula DSM 14239 = ACAM 615</name>
    <dbReference type="NCBI Taxonomy" id="1121922"/>
    <lineage>
        <taxon>Bacteria</taxon>
        <taxon>Pseudomonadati</taxon>
        <taxon>Pseudomonadota</taxon>
        <taxon>Gammaproteobacteria</taxon>
        <taxon>Alteromonadales</taxon>
        <taxon>Alteromonadaceae</taxon>
        <taxon>Brumicola</taxon>
    </lineage>
</organism>
<reference evidence="4" key="1">
    <citation type="journal article" date="2014" name="Environ. Microbiol.">
        <title>Comparative genomics of the marine bacterial genus Glaciecola reveals the high degree of genomic diversity and genomic characteristic for cold adaptation.</title>
        <authorList>
            <person name="Qin Q.L."/>
            <person name="Xie B.B."/>
            <person name="Yu Y."/>
            <person name="Shu Y.L."/>
            <person name="Rong J.C."/>
            <person name="Zhang Y.J."/>
            <person name="Zhao D.L."/>
            <person name="Chen X.L."/>
            <person name="Zhang X.Y."/>
            <person name="Chen B."/>
            <person name="Zhou B.C."/>
            <person name="Zhang Y.Z."/>
        </authorList>
    </citation>
    <scope>NUCLEOTIDE SEQUENCE [LARGE SCALE GENOMIC DNA]</scope>
    <source>
        <strain evidence="4">ACAM 615</strain>
    </source>
</reference>
<keyword evidence="4" id="KW-1185">Reference proteome</keyword>
<dbReference type="Pfam" id="PF04820">
    <property type="entry name" value="Trp_halogenase"/>
    <property type="match status" value="1"/>
</dbReference>
<dbReference type="PIRSF" id="PIRSF011396">
    <property type="entry name" value="Trp_halogenase"/>
    <property type="match status" value="1"/>
</dbReference>
<dbReference type="SUPFAM" id="SSF51905">
    <property type="entry name" value="FAD/NAD(P)-binding domain"/>
    <property type="match status" value="1"/>
</dbReference>
<dbReference type="RefSeq" id="WP_006010207.1">
    <property type="nucleotide sequence ID" value="NZ_BAEQ01000023.1"/>
</dbReference>
<dbReference type="GO" id="GO:0000166">
    <property type="term" value="F:nucleotide binding"/>
    <property type="evidence" value="ECO:0007669"/>
    <property type="project" value="UniProtKB-KW"/>
</dbReference>
<evidence type="ECO:0000313" key="4">
    <source>
        <dbReference type="Proteomes" id="UP000006251"/>
    </source>
</evidence>
<name>K6ZH11_9ALTE</name>
<feature type="binding site" evidence="2">
    <location>
        <position position="354"/>
    </location>
    <ligand>
        <name>L-tryptophan</name>
        <dbReference type="ChEBI" id="CHEBI:57912"/>
    </ligand>
</feature>
<evidence type="ECO:0000313" key="3">
    <source>
        <dbReference type="EMBL" id="GAC28203.1"/>
    </source>
</evidence>
<dbReference type="PANTHER" id="PTHR43747:SF4">
    <property type="entry name" value="FLAVIN-DEPENDENT TRYPTOPHAN HALOGENASE"/>
    <property type="match status" value="1"/>
</dbReference>
<feature type="binding site" evidence="2">
    <location>
        <position position="83"/>
    </location>
    <ligand>
        <name>7-chloro-L-tryptophan</name>
        <dbReference type="ChEBI" id="CHEBI:58713"/>
    </ligand>
</feature>
<dbReference type="InterPro" id="IPR036188">
    <property type="entry name" value="FAD/NAD-bd_sf"/>
</dbReference>
<gene>
    <name evidence="3" type="ORF">GPAL_1330</name>
</gene>
<dbReference type="GO" id="GO:0004497">
    <property type="term" value="F:monooxygenase activity"/>
    <property type="evidence" value="ECO:0007669"/>
    <property type="project" value="InterPro"/>
</dbReference>
<comment type="caution">
    <text evidence="3">The sequence shown here is derived from an EMBL/GenBank/DDBJ whole genome shotgun (WGS) entry which is preliminary data.</text>
</comment>
<dbReference type="PANTHER" id="PTHR43747">
    <property type="entry name" value="FAD-BINDING PROTEIN"/>
    <property type="match status" value="1"/>
</dbReference>
<proteinExistence type="predicted"/>
<dbReference type="EMBL" id="BAEQ01000023">
    <property type="protein sequence ID" value="GAC28203.1"/>
    <property type="molecule type" value="Genomic_DNA"/>
</dbReference>
<dbReference type="InterPro" id="IPR033856">
    <property type="entry name" value="Trp_halogen"/>
</dbReference>
<feature type="active site" evidence="1">
    <location>
        <position position="83"/>
    </location>
</feature>
<accession>K6ZH11</accession>
<evidence type="ECO:0000256" key="2">
    <source>
        <dbReference type="PIRSR" id="PIRSR011396-2"/>
    </source>
</evidence>
<keyword evidence="2" id="KW-0285">Flavoprotein</keyword>
<evidence type="ECO:0000256" key="1">
    <source>
        <dbReference type="PIRSR" id="PIRSR011396-1"/>
    </source>
</evidence>
<dbReference type="InterPro" id="IPR006905">
    <property type="entry name" value="Flavin_halogenase"/>
</dbReference>
<sequence length="510" mass="56888">MKKLLILGGGTAGWMAANMMNHYLGRNKEDIANSKAWEITVVESPQIGIIGVGEGSTPQLKKFFDLLDITESQWMPACSATFKNGISFIDWSEHTQTNRYFHPFPSPFDRQTAAAFLYHCQMRSRGMDVPVNPDDFFLSAHLAKFKLSPKPLPGKPQVPLNYAYHFDSAKLGAFLCQHAVSNGVRHISSTMESVLQHPDSGIQAIQLASGEQLNADLFIDATGFNSLLLQGVLQEPFETFASNLFNNSAVAIPSNRQDIIAAETKATALSAGWAWQIPLTNRTGNGYVYSDQYLSPEQAEKELRDHIGADMSKDSGAEQKPAKHLKMKVGQVQRHWHKNVVAVGLSQGFIEPLEATALHLVQETVLKLASSLLDPMYTSEPDRIKLAFNESIRKRFNGVRDYIVCHYKMNTRTGSQYWIDNRENNNISTQLADVIDTWRAKKDIASVLEKHTMTQYYPVISWYCLLAGYGSFASASSANKLPSSNMRQLTQYLMRSTTHFASHNASLGLI</sequence>